<evidence type="ECO:0000259" key="7">
    <source>
        <dbReference type="Pfam" id="PF01494"/>
    </source>
</evidence>
<dbReference type="InterPro" id="IPR050493">
    <property type="entry name" value="FAD-dep_Monooxygenase_BioMet"/>
</dbReference>
<dbReference type="InterPro" id="IPR036188">
    <property type="entry name" value="FAD/NAD-bd_sf"/>
</dbReference>
<keyword evidence="9" id="KW-1185">Reference proteome</keyword>
<proteinExistence type="inferred from homology"/>
<feature type="transmembrane region" description="Helical" evidence="6">
    <location>
        <begin position="6"/>
        <end position="27"/>
    </location>
</feature>
<protein>
    <recommendedName>
        <fullName evidence="7">FAD-binding domain-containing protein</fullName>
    </recommendedName>
</protein>
<evidence type="ECO:0000256" key="6">
    <source>
        <dbReference type="SAM" id="Phobius"/>
    </source>
</evidence>
<dbReference type="Proteomes" id="UP001305779">
    <property type="component" value="Unassembled WGS sequence"/>
</dbReference>
<dbReference type="EMBL" id="JAXOVC010000010">
    <property type="protein sequence ID" value="KAK4496463.1"/>
    <property type="molecule type" value="Genomic_DNA"/>
</dbReference>
<dbReference type="PRINTS" id="PR00420">
    <property type="entry name" value="RNGMNOXGNASE"/>
</dbReference>
<organism evidence="8 9">
    <name type="scientific">Zasmidium cellare</name>
    <name type="common">Wine cellar mold</name>
    <name type="synonym">Racodium cellare</name>
    <dbReference type="NCBI Taxonomy" id="395010"/>
    <lineage>
        <taxon>Eukaryota</taxon>
        <taxon>Fungi</taxon>
        <taxon>Dikarya</taxon>
        <taxon>Ascomycota</taxon>
        <taxon>Pezizomycotina</taxon>
        <taxon>Dothideomycetes</taxon>
        <taxon>Dothideomycetidae</taxon>
        <taxon>Mycosphaerellales</taxon>
        <taxon>Mycosphaerellaceae</taxon>
        <taxon>Zasmidium</taxon>
    </lineage>
</organism>
<comment type="caution">
    <text evidence="8">The sequence shown here is derived from an EMBL/GenBank/DDBJ whole genome shotgun (WGS) entry which is preliminary data.</text>
</comment>
<name>A0ABR0E5C1_ZASCE</name>
<evidence type="ECO:0000313" key="9">
    <source>
        <dbReference type="Proteomes" id="UP001305779"/>
    </source>
</evidence>
<keyword evidence="4" id="KW-0560">Oxidoreductase</keyword>
<comment type="similarity">
    <text evidence="1">Belongs to the paxM FAD-dependent monooxygenase family.</text>
</comment>
<feature type="domain" description="FAD-binding" evidence="7">
    <location>
        <begin position="236"/>
        <end position="326"/>
    </location>
</feature>
<evidence type="ECO:0000313" key="8">
    <source>
        <dbReference type="EMBL" id="KAK4496463.1"/>
    </source>
</evidence>
<gene>
    <name evidence="8" type="ORF">PRZ48_012443</name>
</gene>
<keyword evidence="3" id="KW-0274">FAD</keyword>
<evidence type="ECO:0000256" key="2">
    <source>
        <dbReference type="ARBA" id="ARBA00022630"/>
    </source>
</evidence>
<dbReference type="PANTHER" id="PTHR13789:SF309">
    <property type="entry name" value="PUTATIVE (AFU_ORTHOLOGUE AFUA_6G14510)-RELATED"/>
    <property type="match status" value="1"/>
</dbReference>
<dbReference type="PANTHER" id="PTHR13789">
    <property type="entry name" value="MONOOXYGENASE"/>
    <property type="match status" value="1"/>
</dbReference>
<dbReference type="InterPro" id="IPR002938">
    <property type="entry name" value="FAD-bd"/>
</dbReference>
<reference evidence="8 9" key="1">
    <citation type="journal article" date="2023" name="G3 (Bethesda)">
        <title>A chromosome-level genome assembly of Zasmidium syzygii isolated from banana leaves.</title>
        <authorList>
            <person name="van Westerhoven A.C."/>
            <person name="Mehrabi R."/>
            <person name="Talebi R."/>
            <person name="Steentjes M.B.F."/>
            <person name="Corcolon B."/>
            <person name="Chong P.A."/>
            <person name="Kema G.H.J."/>
            <person name="Seidl M.F."/>
        </authorList>
    </citation>
    <scope>NUCLEOTIDE SEQUENCE [LARGE SCALE GENOMIC DNA]</scope>
    <source>
        <strain evidence="8 9">P124</strain>
    </source>
</reference>
<accession>A0ABR0E5C1</accession>
<keyword evidence="5" id="KW-0503">Monooxygenase</keyword>
<dbReference type="Pfam" id="PF01494">
    <property type="entry name" value="FAD_binding_3"/>
    <property type="match status" value="1"/>
</dbReference>
<evidence type="ECO:0000256" key="1">
    <source>
        <dbReference type="ARBA" id="ARBA00007992"/>
    </source>
</evidence>
<dbReference type="SUPFAM" id="SSF54373">
    <property type="entry name" value="FAD-linked reductases, C-terminal domain"/>
    <property type="match status" value="1"/>
</dbReference>
<sequence>MSGDGSTGFSIAIVGGGIGGLFAALSIHHHVTLTNPKRSTQIDVYEQAAKYTEIGAGLGIGANAARLIHKLGLYDRLNAIGGNPDGKFSSPAIRRFDNGDEIFRWPVPPASTLIRQIPCSRSGTLDVFREAIEQRSAASLHTDKRCVRVEECGDKVTVHFSDVRDQFASDEANYSGQIAYRDVIPCSSLPAQVLERVPSIWLGQHKHFICYPISRGQELNMIAFVNKPDVKADIPESWTTTCNRDDVLEDFKDHEQTVQEVIRGMRERPSRWRLNDRDPLDTWHFMAGKVVLLGDAAHPMLPHLGAGCGQAMEDGWIIGRALSDYFANDKTGEPLNTVSALYQFVRQPRAHKAQSGSRIVGNTYDCQTEDLIDLTFDECIPIVAERVGEFHKWTWDEDLDQCYENIRGKAGLGVH</sequence>
<keyword evidence="2" id="KW-0285">Flavoprotein</keyword>
<keyword evidence="6" id="KW-0812">Transmembrane</keyword>
<keyword evidence="6" id="KW-0472">Membrane</keyword>
<keyword evidence="6" id="KW-1133">Transmembrane helix</keyword>
<evidence type="ECO:0000256" key="4">
    <source>
        <dbReference type="ARBA" id="ARBA00023002"/>
    </source>
</evidence>
<dbReference type="SUPFAM" id="SSF51905">
    <property type="entry name" value="FAD/NAD(P)-binding domain"/>
    <property type="match status" value="1"/>
</dbReference>
<evidence type="ECO:0000256" key="3">
    <source>
        <dbReference type="ARBA" id="ARBA00022827"/>
    </source>
</evidence>
<evidence type="ECO:0000256" key="5">
    <source>
        <dbReference type="ARBA" id="ARBA00023033"/>
    </source>
</evidence>
<dbReference type="Gene3D" id="3.50.50.60">
    <property type="entry name" value="FAD/NAD(P)-binding domain"/>
    <property type="match status" value="1"/>
</dbReference>